<dbReference type="SUPFAM" id="SSF88713">
    <property type="entry name" value="Glycoside hydrolase/deacetylase"/>
    <property type="match status" value="1"/>
</dbReference>
<dbReference type="CDD" id="cd10931">
    <property type="entry name" value="CE4_u7"/>
    <property type="match status" value="1"/>
</dbReference>
<sequence>MLELLRQDTDIWDIFTRKEEYDSGFRDGFGRFPHYLSSSGSPFEPSVSEYLHDRGYRIEYPDGHPFAVCLTHDIDTVYQPSIAKAYTALRSLKSGDLPGGLAGILQLRSRKLPLCNFRDIMALEEQYGATSSFYFLALAPGDEDYAYDVRELEAEVGAIADAGWEVGLHGGHRAYCDLQQLQAEKKRLEAVLNRSVVGYRNHFLRFQVPKTWRCLAEAGFAYDTTFGYADCVGFRNGMCHPFRPYDRTAGREIEIVEIPLAVMDVTLDIYMRLDARRAWEITRRIIDAAERCRGVATILWHNTSLGDGQRRFYEKILKYSAEKGAWMTGGAEIARVWRNHD</sequence>
<gene>
    <name evidence="1" type="ORF">FGU65_02185</name>
</gene>
<dbReference type="Gene3D" id="3.20.20.370">
    <property type="entry name" value="Glycoside hydrolase/deacetylase"/>
    <property type="match status" value="1"/>
</dbReference>
<name>A0ABT8M700_9EURY</name>
<accession>A0ABT8M700</accession>
<proteinExistence type="predicted"/>
<dbReference type="EMBL" id="VCYH01000001">
    <property type="protein sequence ID" value="MDN7023715.1"/>
    <property type="molecule type" value="Genomic_DNA"/>
</dbReference>
<reference evidence="1" key="1">
    <citation type="submission" date="2019-05" db="EMBL/GenBank/DDBJ databases">
        <title>Methanoculleus sp. FWC-SCC1, a methanogenic archaeon isolated from deep marine cold seep.</title>
        <authorList>
            <person name="Chen Y.-W."/>
            <person name="Chen S.-C."/>
            <person name="Teng N.-H."/>
            <person name="Lai M.-C."/>
        </authorList>
    </citation>
    <scope>NUCLEOTIDE SEQUENCE</scope>
    <source>
        <strain evidence="1">FWC-SCC1</strain>
    </source>
</reference>
<organism evidence="1 2">
    <name type="scientific">Methanoculleus frigidifontis</name>
    <dbReference type="NCBI Taxonomy" id="2584085"/>
    <lineage>
        <taxon>Archaea</taxon>
        <taxon>Methanobacteriati</taxon>
        <taxon>Methanobacteriota</taxon>
        <taxon>Stenosarchaea group</taxon>
        <taxon>Methanomicrobia</taxon>
        <taxon>Methanomicrobiales</taxon>
        <taxon>Methanomicrobiaceae</taxon>
        <taxon>Methanoculleus</taxon>
    </lineage>
</organism>
<comment type="caution">
    <text evidence="1">The sequence shown here is derived from an EMBL/GenBank/DDBJ whole genome shotgun (WGS) entry which is preliminary data.</text>
</comment>
<evidence type="ECO:0008006" key="3">
    <source>
        <dbReference type="Google" id="ProtNLM"/>
    </source>
</evidence>
<dbReference type="Proteomes" id="UP001168338">
    <property type="component" value="Unassembled WGS sequence"/>
</dbReference>
<evidence type="ECO:0000313" key="1">
    <source>
        <dbReference type="EMBL" id="MDN7023715.1"/>
    </source>
</evidence>
<keyword evidence="2" id="KW-1185">Reference proteome</keyword>
<evidence type="ECO:0000313" key="2">
    <source>
        <dbReference type="Proteomes" id="UP001168338"/>
    </source>
</evidence>
<protein>
    <recommendedName>
        <fullName evidence="3">Polysaccharide deacetylase</fullName>
    </recommendedName>
</protein>
<dbReference type="InterPro" id="IPR011330">
    <property type="entry name" value="Glyco_hydro/deAcase_b/a-brl"/>
</dbReference>